<dbReference type="GeneID" id="107265920"/>
<dbReference type="Proteomes" id="UP000694920">
    <property type="component" value="Unplaced"/>
</dbReference>
<sequence length="214" mass="24397">MPKLADRLLKDIRWLPLWSCILRDQYGYGRVPASSAPSESDFNYVKTHFLKKPKPIRADEFLELQIANINGRMHIADAKTVDVSSEYHSVVDTSIGNIIEQEEDESNDAISPSVDIIDSSIKDTSNKSEDKETEYNIIEMKSKTIVCELCEVVTKAKSDGNVESRDLCEVCIKIDVDRIFASREEEDWRGKTSQDTSSTETRKIFLKNELNKTR</sequence>
<protein>
    <submittedName>
        <fullName evidence="3 4">Uncharacterized protein LOC107265920</fullName>
    </submittedName>
</protein>
<keyword evidence="2" id="KW-1185">Reference proteome</keyword>
<proteinExistence type="predicted"/>
<gene>
    <name evidence="3 4" type="primary">LOC107265920</name>
</gene>
<accession>A0AAJ7BQB4</accession>
<organism evidence="2 3">
    <name type="scientific">Cephus cinctus</name>
    <name type="common">Wheat stem sawfly</name>
    <dbReference type="NCBI Taxonomy" id="211228"/>
    <lineage>
        <taxon>Eukaryota</taxon>
        <taxon>Metazoa</taxon>
        <taxon>Ecdysozoa</taxon>
        <taxon>Arthropoda</taxon>
        <taxon>Hexapoda</taxon>
        <taxon>Insecta</taxon>
        <taxon>Pterygota</taxon>
        <taxon>Neoptera</taxon>
        <taxon>Endopterygota</taxon>
        <taxon>Hymenoptera</taxon>
        <taxon>Cephoidea</taxon>
        <taxon>Cephidae</taxon>
        <taxon>Cephus</taxon>
    </lineage>
</organism>
<evidence type="ECO:0000313" key="3">
    <source>
        <dbReference type="RefSeq" id="XP_015591331.1"/>
    </source>
</evidence>
<evidence type="ECO:0000313" key="4">
    <source>
        <dbReference type="RefSeq" id="XP_024938954.1"/>
    </source>
</evidence>
<dbReference type="RefSeq" id="XP_015591331.1">
    <property type="nucleotide sequence ID" value="XM_015735845.2"/>
</dbReference>
<evidence type="ECO:0000256" key="1">
    <source>
        <dbReference type="SAM" id="MobiDB-lite"/>
    </source>
</evidence>
<dbReference type="KEGG" id="ccin:107265920"/>
<feature type="region of interest" description="Disordered" evidence="1">
    <location>
        <begin position="185"/>
        <end position="214"/>
    </location>
</feature>
<dbReference type="AlphaFoldDB" id="A0AAJ7BQB4"/>
<name>A0AAJ7BQB4_CEPCN</name>
<evidence type="ECO:0000313" key="2">
    <source>
        <dbReference type="Proteomes" id="UP000694920"/>
    </source>
</evidence>
<dbReference type="RefSeq" id="XP_024938954.1">
    <property type="nucleotide sequence ID" value="XM_025083186.1"/>
</dbReference>
<reference evidence="3 4" key="1">
    <citation type="submission" date="2025-04" db="UniProtKB">
        <authorList>
            <consortium name="RefSeq"/>
        </authorList>
    </citation>
    <scope>IDENTIFICATION</scope>
</reference>